<reference evidence="10 11" key="1">
    <citation type="submission" date="2016-10" db="EMBL/GenBank/DDBJ databases">
        <title>Genome sequence of the ascomycete fungus Penicillium subrubescens.</title>
        <authorList>
            <person name="De Vries R.P."/>
            <person name="Peng M."/>
            <person name="Dilokpimol A."/>
            <person name="Hilden K."/>
            <person name="Makela M.R."/>
            <person name="Grigoriev I."/>
            <person name="Riley R."/>
            <person name="Granchi Z."/>
        </authorList>
    </citation>
    <scope>NUCLEOTIDE SEQUENCE [LARGE SCALE GENOMIC DNA]</scope>
    <source>
        <strain evidence="10 11">CBS 132785</strain>
    </source>
</reference>
<feature type="region of interest" description="Disordered" evidence="8">
    <location>
        <begin position="297"/>
        <end position="319"/>
    </location>
</feature>
<comment type="caution">
    <text evidence="10">The sequence shown here is derived from an EMBL/GenBank/DDBJ whole genome shotgun (WGS) entry which is preliminary data.</text>
</comment>
<dbReference type="AlphaFoldDB" id="A0A1Q5SS17"/>
<accession>A0A1Q5SS17</accession>
<evidence type="ECO:0000313" key="10">
    <source>
        <dbReference type="EMBL" id="OKO90665.1"/>
    </source>
</evidence>
<dbReference type="InterPro" id="IPR051048">
    <property type="entry name" value="Peptidase_S8/S53_subtilisin"/>
</dbReference>
<dbReference type="PRINTS" id="PR00723">
    <property type="entry name" value="SUBTILISIN"/>
</dbReference>
<feature type="active site" description="Charge relay system" evidence="7">
    <location>
        <position position="643"/>
    </location>
</feature>
<keyword evidence="4 7" id="KW-0378">Hydrolase</keyword>
<evidence type="ECO:0000256" key="8">
    <source>
        <dbReference type="SAM" id="MobiDB-lite"/>
    </source>
</evidence>
<protein>
    <submittedName>
        <fullName evidence="10">Subtilisin E</fullName>
    </submittedName>
</protein>
<evidence type="ECO:0000256" key="1">
    <source>
        <dbReference type="ARBA" id="ARBA00011073"/>
    </source>
</evidence>
<evidence type="ECO:0000256" key="2">
    <source>
        <dbReference type="ARBA" id="ARBA00022670"/>
    </source>
</evidence>
<evidence type="ECO:0000313" key="11">
    <source>
        <dbReference type="Proteomes" id="UP000186955"/>
    </source>
</evidence>
<name>A0A1Q5SS17_9EURO</name>
<dbReference type="GO" id="GO:0006508">
    <property type="term" value="P:proteolysis"/>
    <property type="evidence" value="ECO:0007669"/>
    <property type="project" value="UniProtKB-KW"/>
</dbReference>
<dbReference type="InterPro" id="IPR036852">
    <property type="entry name" value="Peptidase_S8/S53_dom_sf"/>
</dbReference>
<organism evidence="10 11">
    <name type="scientific">Penicillium subrubescens</name>
    <dbReference type="NCBI Taxonomy" id="1316194"/>
    <lineage>
        <taxon>Eukaryota</taxon>
        <taxon>Fungi</taxon>
        <taxon>Dikarya</taxon>
        <taxon>Ascomycota</taxon>
        <taxon>Pezizomycotina</taxon>
        <taxon>Eurotiomycetes</taxon>
        <taxon>Eurotiomycetidae</taxon>
        <taxon>Eurotiales</taxon>
        <taxon>Aspergillaceae</taxon>
        <taxon>Penicillium</taxon>
    </lineage>
</organism>
<dbReference type="STRING" id="1316194.A0A1Q5SS17"/>
<dbReference type="SUPFAM" id="SSF52743">
    <property type="entry name" value="Subtilisin-like"/>
    <property type="match status" value="1"/>
</dbReference>
<keyword evidence="5 7" id="KW-0720">Serine protease</keyword>
<evidence type="ECO:0000256" key="6">
    <source>
        <dbReference type="ARBA" id="ARBA00023145"/>
    </source>
</evidence>
<evidence type="ECO:0000256" key="7">
    <source>
        <dbReference type="PROSITE-ProRule" id="PRU01240"/>
    </source>
</evidence>
<dbReference type="InterPro" id="IPR023827">
    <property type="entry name" value="Peptidase_S8_Asp-AS"/>
</dbReference>
<dbReference type="PANTHER" id="PTHR43399:SF4">
    <property type="entry name" value="CELL WALL-ASSOCIATED PROTEASE"/>
    <property type="match status" value="1"/>
</dbReference>
<keyword evidence="3" id="KW-0732">Signal</keyword>
<feature type="active site" description="Charge relay system" evidence="7">
    <location>
        <position position="682"/>
    </location>
</feature>
<proteinExistence type="inferred from homology"/>
<dbReference type="InterPro" id="IPR015500">
    <property type="entry name" value="Peptidase_S8_subtilisin-rel"/>
</dbReference>
<feature type="compositionally biased region" description="Low complexity" evidence="8">
    <location>
        <begin position="306"/>
        <end position="319"/>
    </location>
</feature>
<feature type="domain" description="Peptidase S8/S53" evidence="9">
    <location>
        <begin position="634"/>
        <end position="856"/>
    </location>
</feature>
<dbReference type="PROSITE" id="PS51892">
    <property type="entry name" value="SUBTILASE"/>
    <property type="match status" value="1"/>
</dbReference>
<dbReference type="Proteomes" id="UP000186955">
    <property type="component" value="Unassembled WGS sequence"/>
</dbReference>
<dbReference type="InterPro" id="IPR000209">
    <property type="entry name" value="Peptidase_S8/S53_dom"/>
</dbReference>
<evidence type="ECO:0000256" key="4">
    <source>
        <dbReference type="ARBA" id="ARBA00022801"/>
    </source>
</evidence>
<keyword evidence="11" id="KW-1185">Reference proteome</keyword>
<evidence type="ECO:0000259" key="9">
    <source>
        <dbReference type="Pfam" id="PF00082"/>
    </source>
</evidence>
<dbReference type="PROSITE" id="PS00136">
    <property type="entry name" value="SUBTILASE_ASP"/>
    <property type="match status" value="1"/>
</dbReference>
<dbReference type="Pfam" id="PF00082">
    <property type="entry name" value="Peptidase_S8"/>
    <property type="match status" value="1"/>
</dbReference>
<keyword evidence="2 7" id="KW-0645">Protease</keyword>
<sequence length="948" mass="106749">MSIVRKGKDDDKDVISATEDPVRDKFNDILELAFRLTKSFDQDIADARPRKLRNRSGTPASETGRLSAAMIDLTIDLSLSGLELGEKKTEAERRFVNDRKQDFMQVARGNQNILHFLAKDDRLLRNQISLKWVASRIMAYYPELMGQVDDQNRTPLSLAITERHDLFIRAYGEVGTSYWEKIREELKKEFETSSAIPSETCLHLAMVSEISSQSRKTIIERAPAEMIHVLNPSGLTPLHLAVDFNRCSTEQVDVIRHLFDVIPHDLVMEALTKKTHNPGSSVKNNLSAYQYHGYTRQMSHDQGERSSSANESSANESSANEIREILELNYLRKLDPGSASRCLSLPGESRGSQFEPYLKFILTSTVIHFWFDLGPKSKVFEKDFEKDFSHYRLNSTLQYVAFPQVSVISSDGGEKSSAETSGRADMLFFSRWLEKHKHVDRILTVIVDDLKQPSHSDEVVEKALETFKTEILDWRKVDMCPQTICRIGSHIHTLHLYWSGRNSVLRGWCEANGLARLKRLQRVYLHVHDVCYPSLWGNYSGDLLTGFQILDSEDRTASNIEEFKQSLCSRMTNRKDKFSVDDDFKEWQFRQKFPSQTTIRETKHGIPDSHAWLECMDVFVKKFRTVADPDNISGKPIVVALLDDGVTLPHEGADSRLFDGTSFQTYDGDQRVSPFWISETGHGTLMAQLIHRICPKAMIKVLKLQTRPTANLSKVQIVESSAIKAIEDAVSMNVDVISMSWTVNSNNRQAFKAALDRAIKAKILVFCAASDKGTGRDINYPHNCSPNDTFRVGAVKASGQIWEWVPEPEKLDIGLPGHDVLMKQDLPQGNDFRLESHTGSSVATALAAGLAALILECVRLGHAYSVSCDVRDPDLRVTENDCTFIRTKEGMMKAFSRIGMTGKLIEVANVFARGPNELKDNGSKLETAARIARKVLDKGAFSASTGKS</sequence>
<evidence type="ECO:0000256" key="5">
    <source>
        <dbReference type="ARBA" id="ARBA00022825"/>
    </source>
</evidence>
<comment type="similarity">
    <text evidence="1 7">Belongs to the peptidase S8 family.</text>
</comment>
<dbReference type="PANTHER" id="PTHR43399">
    <property type="entry name" value="SUBTILISIN-RELATED"/>
    <property type="match status" value="1"/>
</dbReference>
<dbReference type="Gene3D" id="3.40.50.200">
    <property type="entry name" value="Peptidase S8/S53 domain"/>
    <property type="match status" value="1"/>
</dbReference>
<keyword evidence="6" id="KW-0865">Zymogen</keyword>
<dbReference type="GO" id="GO:0004252">
    <property type="term" value="F:serine-type endopeptidase activity"/>
    <property type="evidence" value="ECO:0007669"/>
    <property type="project" value="UniProtKB-UniRule"/>
</dbReference>
<feature type="active site" description="Charge relay system" evidence="7">
    <location>
        <position position="841"/>
    </location>
</feature>
<gene>
    <name evidence="10" type="ORF">PENSUB_13382</name>
</gene>
<evidence type="ECO:0000256" key="3">
    <source>
        <dbReference type="ARBA" id="ARBA00022729"/>
    </source>
</evidence>
<dbReference type="EMBL" id="MNBE01000757">
    <property type="protein sequence ID" value="OKO90665.1"/>
    <property type="molecule type" value="Genomic_DNA"/>
</dbReference>